<sequence>MFRKAILLASLLIATVVFYSLHSVPSDQAQFHPTVLEDFENNDTRAAAPLVLAPPLRTSGRYIVDNDGQRVKLASINWYGASDIFHVAGGLDIRHRDEIAATIRSMGFNSVRFPYSDQMVMENRIIPVELIAANLDLLDDYDLKQPHKELHLQKNNDITGPRALDVFNACVESLTKAGLAVIINDHITNAHWCDGFNLCDSSWKNDHLGFCKIKQTTESWIANWQTIMRPFIDNPLVVGADLRNEPRGLWGTMTWNSWATAAEKASEALLEMQPNWLMIVEGTSSANDCSGAKARPVELSLPNRLVYSAHVYSWSGWGSIPSVPYSKRPYESFAKDMHRKWGYLLDNDIAPVWVGEFGTNSDADDQGARHYWESLMKSLTSYDADWGYWALNPRKPENNDIESYGLLMDDWKTPVKDWRLASLQKLMKASKLEGQAMQYIATNLRRI</sequence>
<evidence type="ECO:0000256" key="2">
    <source>
        <dbReference type="ARBA" id="ARBA00022801"/>
    </source>
</evidence>
<keyword evidence="5" id="KW-0732">Signal</keyword>
<reference evidence="7 8" key="1">
    <citation type="submission" date="2016-03" db="EMBL/GenBank/DDBJ databases">
        <authorList>
            <person name="Ploux O."/>
        </authorList>
    </citation>
    <scope>NUCLEOTIDE SEQUENCE [LARGE SCALE GENOMIC DNA]</scope>
    <source>
        <strain evidence="7 8">URUG2</strain>
    </source>
</reference>
<dbReference type="InterPro" id="IPR017853">
    <property type="entry name" value="GH"/>
</dbReference>
<dbReference type="RefSeq" id="XP_023625826.1">
    <property type="nucleotide sequence ID" value="XM_023770058.1"/>
</dbReference>
<dbReference type="GO" id="GO:0004553">
    <property type="term" value="F:hydrolase activity, hydrolyzing O-glycosyl compounds"/>
    <property type="evidence" value="ECO:0007669"/>
    <property type="project" value="InterPro"/>
</dbReference>
<evidence type="ECO:0000313" key="8">
    <source>
        <dbReference type="Proteomes" id="UP000225277"/>
    </source>
</evidence>
<dbReference type="SUPFAM" id="SSF51445">
    <property type="entry name" value="(Trans)glycosidases"/>
    <property type="match status" value="1"/>
</dbReference>
<feature type="chain" id="PRO_5013588644" evidence="5">
    <location>
        <begin position="24"/>
        <end position="447"/>
    </location>
</feature>
<feature type="domain" description="Glycoside hydrolase family 5" evidence="6">
    <location>
        <begin position="93"/>
        <end position="393"/>
    </location>
</feature>
<evidence type="ECO:0000256" key="3">
    <source>
        <dbReference type="ARBA" id="ARBA00023295"/>
    </source>
</evidence>
<gene>
    <name evidence="7" type="ORF">RCC_04781</name>
</gene>
<evidence type="ECO:0000259" key="6">
    <source>
        <dbReference type="Pfam" id="PF00150"/>
    </source>
</evidence>
<accession>A0A2D3V5X9</accession>
<dbReference type="Pfam" id="PF00150">
    <property type="entry name" value="Cellulase"/>
    <property type="match status" value="1"/>
</dbReference>
<protein>
    <submittedName>
        <fullName evidence="7">Related to endo-beta-1,4-glucanase</fullName>
    </submittedName>
</protein>
<name>A0A2D3V5X9_9PEZI</name>
<dbReference type="GO" id="GO:0000272">
    <property type="term" value="P:polysaccharide catabolic process"/>
    <property type="evidence" value="ECO:0007669"/>
    <property type="project" value="InterPro"/>
</dbReference>
<keyword evidence="2 4" id="KW-0378">Hydrolase</keyword>
<dbReference type="Gene3D" id="3.20.20.80">
    <property type="entry name" value="Glycosidases"/>
    <property type="match status" value="1"/>
</dbReference>
<evidence type="ECO:0000256" key="5">
    <source>
        <dbReference type="SAM" id="SignalP"/>
    </source>
</evidence>
<dbReference type="AlphaFoldDB" id="A0A2D3V5X9"/>
<evidence type="ECO:0000256" key="1">
    <source>
        <dbReference type="ARBA" id="ARBA00005641"/>
    </source>
</evidence>
<dbReference type="STRING" id="112498.A0A2D3V5X9"/>
<evidence type="ECO:0000313" key="7">
    <source>
        <dbReference type="EMBL" id="CZT18936.1"/>
    </source>
</evidence>
<dbReference type="InterPro" id="IPR001547">
    <property type="entry name" value="Glyco_hydro_5"/>
</dbReference>
<proteinExistence type="inferred from homology"/>
<keyword evidence="8" id="KW-1185">Reference proteome</keyword>
<keyword evidence="3 4" id="KW-0326">Glycosidase</keyword>
<dbReference type="Proteomes" id="UP000225277">
    <property type="component" value="Unassembled WGS sequence"/>
</dbReference>
<dbReference type="PANTHER" id="PTHR31263:SF0">
    <property type="entry name" value="CELLULASE FAMILY PROTEIN (AFU_ORTHOLOGUE AFUA_5G14560)"/>
    <property type="match status" value="1"/>
</dbReference>
<comment type="similarity">
    <text evidence="1 4">Belongs to the glycosyl hydrolase 5 (cellulase A) family.</text>
</comment>
<evidence type="ECO:0000256" key="4">
    <source>
        <dbReference type="RuleBase" id="RU361153"/>
    </source>
</evidence>
<feature type="signal peptide" evidence="5">
    <location>
        <begin position="1"/>
        <end position="23"/>
    </location>
</feature>
<dbReference type="PANTHER" id="PTHR31263">
    <property type="entry name" value="CELLULASE FAMILY PROTEIN (AFU_ORTHOLOGUE AFUA_5G14560)"/>
    <property type="match status" value="1"/>
</dbReference>
<dbReference type="EMBL" id="FJUY01000006">
    <property type="protein sequence ID" value="CZT18936.1"/>
    <property type="molecule type" value="Genomic_DNA"/>
</dbReference>
<organism evidence="7 8">
    <name type="scientific">Ramularia collo-cygni</name>
    <dbReference type="NCBI Taxonomy" id="112498"/>
    <lineage>
        <taxon>Eukaryota</taxon>
        <taxon>Fungi</taxon>
        <taxon>Dikarya</taxon>
        <taxon>Ascomycota</taxon>
        <taxon>Pezizomycotina</taxon>
        <taxon>Dothideomycetes</taxon>
        <taxon>Dothideomycetidae</taxon>
        <taxon>Mycosphaerellales</taxon>
        <taxon>Mycosphaerellaceae</taxon>
        <taxon>Ramularia</taxon>
    </lineage>
</organism>
<dbReference type="OrthoDB" id="442731at2759"/>
<dbReference type="GeneID" id="35599950"/>